<evidence type="ECO:0000256" key="9">
    <source>
        <dbReference type="SAM" id="Phobius"/>
    </source>
</evidence>
<comment type="subcellular location">
    <subcellularLocation>
        <location evidence="1">Cell membrane</location>
        <topology evidence="1">Multi-pass membrane protein</topology>
    </subcellularLocation>
</comment>
<dbReference type="InterPro" id="IPR003660">
    <property type="entry name" value="HAMP_dom"/>
</dbReference>
<dbReference type="Gene3D" id="1.10.287.950">
    <property type="entry name" value="Methyl-accepting chemotaxis protein"/>
    <property type="match status" value="1"/>
</dbReference>
<keyword evidence="2" id="KW-1003">Cell membrane</keyword>
<evidence type="ECO:0000259" key="11">
    <source>
        <dbReference type="PROSITE" id="PS50885"/>
    </source>
</evidence>
<dbReference type="Pfam" id="PF00015">
    <property type="entry name" value="MCPsignal"/>
    <property type="match status" value="1"/>
</dbReference>
<dbReference type="SUPFAM" id="SSF103190">
    <property type="entry name" value="Sensory domain-like"/>
    <property type="match status" value="2"/>
</dbReference>
<evidence type="ECO:0000256" key="5">
    <source>
        <dbReference type="ARBA" id="ARBA00023136"/>
    </source>
</evidence>
<comment type="similarity">
    <text evidence="7">Belongs to the methyl-accepting chemotaxis (MCP) protein family.</text>
</comment>
<dbReference type="InterPro" id="IPR004089">
    <property type="entry name" value="MCPsignal_dom"/>
</dbReference>
<evidence type="ECO:0000256" key="8">
    <source>
        <dbReference type="PROSITE-ProRule" id="PRU00284"/>
    </source>
</evidence>
<dbReference type="PROSITE" id="PS50885">
    <property type="entry name" value="HAMP"/>
    <property type="match status" value="1"/>
</dbReference>
<dbReference type="Gene3D" id="6.10.340.10">
    <property type="match status" value="1"/>
</dbReference>
<dbReference type="GO" id="GO:0005886">
    <property type="term" value="C:plasma membrane"/>
    <property type="evidence" value="ECO:0007669"/>
    <property type="project" value="UniProtKB-SubCell"/>
</dbReference>
<dbReference type="AlphaFoldDB" id="A0A1V4I9Z4"/>
<feature type="domain" description="HAMP" evidence="11">
    <location>
        <begin position="315"/>
        <end position="367"/>
    </location>
</feature>
<evidence type="ECO:0000256" key="7">
    <source>
        <dbReference type="ARBA" id="ARBA00029447"/>
    </source>
</evidence>
<evidence type="ECO:0000256" key="6">
    <source>
        <dbReference type="ARBA" id="ARBA00023224"/>
    </source>
</evidence>
<dbReference type="SUPFAM" id="SSF58104">
    <property type="entry name" value="Methyl-accepting chemotaxis protein (MCP) signaling domain"/>
    <property type="match status" value="1"/>
</dbReference>
<feature type="domain" description="Methyl-accepting transducer" evidence="10">
    <location>
        <begin position="386"/>
        <end position="643"/>
    </location>
</feature>
<evidence type="ECO:0000256" key="3">
    <source>
        <dbReference type="ARBA" id="ARBA00022692"/>
    </source>
</evidence>
<dbReference type="InterPro" id="IPR029151">
    <property type="entry name" value="Sensor-like_sf"/>
</dbReference>
<dbReference type="CDD" id="cd11386">
    <property type="entry name" value="MCP_signal"/>
    <property type="match status" value="1"/>
</dbReference>
<evidence type="ECO:0000313" key="13">
    <source>
        <dbReference type="Proteomes" id="UP000190140"/>
    </source>
</evidence>
<evidence type="ECO:0000256" key="2">
    <source>
        <dbReference type="ARBA" id="ARBA00022475"/>
    </source>
</evidence>
<keyword evidence="6 8" id="KW-0807">Transducer</keyword>
<keyword evidence="5 9" id="KW-0472">Membrane</keyword>
<protein>
    <submittedName>
        <fullName evidence="12">Methyl-accepting chemotaxis protein McpB</fullName>
    </submittedName>
</protein>
<dbReference type="RefSeq" id="WP_079411331.1">
    <property type="nucleotide sequence ID" value="NZ_MZGW01000002.1"/>
</dbReference>
<evidence type="ECO:0000259" key="10">
    <source>
        <dbReference type="PROSITE" id="PS50111"/>
    </source>
</evidence>
<gene>
    <name evidence="12" type="primary">mcpB_2</name>
    <name evidence="12" type="ORF">CLOTH_07310</name>
</gene>
<dbReference type="InterPro" id="IPR033463">
    <property type="entry name" value="sCache_3"/>
</dbReference>
<keyword evidence="4 9" id="KW-1133">Transmembrane helix</keyword>
<dbReference type="Pfam" id="PF17203">
    <property type="entry name" value="sCache_3_2"/>
    <property type="match status" value="1"/>
</dbReference>
<dbReference type="Gene3D" id="3.30.450.20">
    <property type="entry name" value="PAS domain"/>
    <property type="match status" value="1"/>
</dbReference>
<name>A0A1V4I9Z4_9FIRM</name>
<organism evidence="12 13">
    <name type="scientific">Alkalithermobacter paradoxus</name>
    <dbReference type="NCBI Taxonomy" id="29349"/>
    <lineage>
        <taxon>Bacteria</taxon>
        <taxon>Bacillati</taxon>
        <taxon>Bacillota</taxon>
        <taxon>Clostridia</taxon>
        <taxon>Peptostreptococcales</taxon>
        <taxon>Tepidibacteraceae</taxon>
        <taxon>Alkalithermobacter</taxon>
    </lineage>
</organism>
<dbReference type="EMBL" id="MZGW01000002">
    <property type="protein sequence ID" value="OPJ56327.1"/>
    <property type="molecule type" value="Genomic_DNA"/>
</dbReference>
<dbReference type="SMART" id="SM00283">
    <property type="entry name" value="MA"/>
    <property type="match status" value="1"/>
</dbReference>
<reference evidence="12 13" key="1">
    <citation type="submission" date="2017-03" db="EMBL/GenBank/DDBJ databases">
        <title>Genome sequence of Clostridium thermoalcaliphilum DSM 7309.</title>
        <authorList>
            <person name="Poehlein A."/>
            <person name="Daniel R."/>
        </authorList>
    </citation>
    <scope>NUCLEOTIDE SEQUENCE [LARGE SCALE GENOMIC DNA]</scope>
    <source>
        <strain evidence="12 13">DSM 7309</strain>
    </source>
</reference>
<accession>A0A1V4I9Z4</accession>
<dbReference type="Pfam" id="PF00672">
    <property type="entry name" value="HAMP"/>
    <property type="match status" value="1"/>
</dbReference>
<dbReference type="STRING" id="29349.CLOTH_07310"/>
<dbReference type="CDD" id="cd06225">
    <property type="entry name" value="HAMP"/>
    <property type="match status" value="1"/>
</dbReference>
<evidence type="ECO:0000256" key="1">
    <source>
        <dbReference type="ARBA" id="ARBA00004651"/>
    </source>
</evidence>
<sequence>MKFILKKNSIKFRILSIVSITFLVTISILTSISIYSINKKMTHQMETLSLSLIESMVSRIENNQQALDVIQELFDEKITITSKIINSYPNISNETLKNLASQLGVEEINVANSDGVIVYSNLDENINYKYPKEHAVQDILSGKNNSLIENIRKSDIDNNYYKYGASKLNNGGVVQVGILADTIKKISDSVEVQNILEDIALREDIVYALVISKDLKAIAHSNKDRIGIELTDEGSKTAAVEGKSYFDKFYYEEIGAEVFDALVPLYRNGEHIGAVNIGISTKSLKDAIKETIVNAIIASLLMFLVGFLVLVYLLNRLIKPLNNLVYAADKISNGDLTVNIDIKSNDEIGKVASSFNNMVENLRNMTSKMKDVAINISSYSEELFSVSQQASSVSDQIAASTQDMAQGSEEQAQATIEVSDNIKSVVSNIEKIKEEVINVVQNADETGKLAVDGREKMNNMISQINTIKNSVNYSSQVIKGLEQTSNEIGNIVDVINNIANQTNLLALNAAIEAARAGEAGRGFAVVAEEVRKLAEESMKSSDSIKNLIDKTQENTKKALLSIGEGTDEAQKGEKVVKEVETSLNEILDGFNETKNKLYLVNDNIMQANSNAENVITFVRRIESISQDSAANSEEIAASAEEQAASIDEIAKSIESLTNMAKELEDMVSHFKLS</sequence>
<evidence type="ECO:0000256" key="4">
    <source>
        <dbReference type="ARBA" id="ARBA00022989"/>
    </source>
</evidence>
<keyword evidence="3 9" id="KW-0812">Transmembrane</keyword>
<dbReference type="PANTHER" id="PTHR32089:SF112">
    <property type="entry name" value="LYSOZYME-LIKE PROTEIN-RELATED"/>
    <property type="match status" value="1"/>
</dbReference>
<evidence type="ECO:0000313" key="12">
    <source>
        <dbReference type="EMBL" id="OPJ56327.1"/>
    </source>
</evidence>
<feature type="transmembrane region" description="Helical" evidence="9">
    <location>
        <begin position="292"/>
        <end position="314"/>
    </location>
</feature>
<dbReference type="SMART" id="SM00304">
    <property type="entry name" value="HAMP"/>
    <property type="match status" value="2"/>
</dbReference>
<feature type="transmembrane region" description="Helical" evidence="9">
    <location>
        <begin position="12"/>
        <end position="35"/>
    </location>
</feature>
<comment type="caution">
    <text evidence="12">The sequence shown here is derived from an EMBL/GenBank/DDBJ whole genome shotgun (WGS) entry which is preliminary data.</text>
</comment>
<dbReference type="GO" id="GO:0007165">
    <property type="term" value="P:signal transduction"/>
    <property type="evidence" value="ECO:0007669"/>
    <property type="project" value="UniProtKB-KW"/>
</dbReference>
<dbReference type="PROSITE" id="PS50111">
    <property type="entry name" value="CHEMOTAXIS_TRANSDUC_2"/>
    <property type="match status" value="1"/>
</dbReference>
<dbReference type="OrthoDB" id="369336at2"/>
<dbReference type="Proteomes" id="UP000190140">
    <property type="component" value="Unassembled WGS sequence"/>
</dbReference>
<proteinExistence type="inferred from homology"/>
<keyword evidence="13" id="KW-1185">Reference proteome</keyword>
<dbReference type="PANTHER" id="PTHR32089">
    <property type="entry name" value="METHYL-ACCEPTING CHEMOTAXIS PROTEIN MCPB"/>
    <property type="match status" value="1"/>
</dbReference>